<dbReference type="EMBL" id="CAMXCT020000458">
    <property type="protein sequence ID" value="CAL1132474.1"/>
    <property type="molecule type" value="Genomic_DNA"/>
</dbReference>
<dbReference type="Gene3D" id="3.30.70.330">
    <property type="match status" value="1"/>
</dbReference>
<dbReference type="EMBL" id="CAMXCT010000458">
    <property type="protein sequence ID" value="CAI3979099.1"/>
    <property type="molecule type" value="Genomic_DNA"/>
</dbReference>
<reference evidence="2" key="1">
    <citation type="submission" date="2022-10" db="EMBL/GenBank/DDBJ databases">
        <authorList>
            <person name="Chen Y."/>
            <person name="Dougan E. K."/>
            <person name="Chan C."/>
            <person name="Rhodes N."/>
            <person name="Thang M."/>
        </authorList>
    </citation>
    <scope>NUCLEOTIDE SEQUENCE</scope>
</reference>
<reference evidence="3 4" key="2">
    <citation type="submission" date="2024-05" db="EMBL/GenBank/DDBJ databases">
        <authorList>
            <person name="Chen Y."/>
            <person name="Shah S."/>
            <person name="Dougan E. K."/>
            <person name="Thang M."/>
            <person name="Chan C."/>
        </authorList>
    </citation>
    <scope>NUCLEOTIDE SEQUENCE [LARGE SCALE GENOMIC DNA]</scope>
</reference>
<dbReference type="Proteomes" id="UP001152797">
    <property type="component" value="Unassembled WGS sequence"/>
</dbReference>
<protein>
    <submittedName>
        <fullName evidence="3">Kinesin light chain</fullName>
    </submittedName>
</protein>
<evidence type="ECO:0000313" key="4">
    <source>
        <dbReference type="Proteomes" id="UP001152797"/>
    </source>
</evidence>
<evidence type="ECO:0000313" key="2">
    <source>
        <dbReference type="EMBL" id="CAI3979099.1"/>
    </source>
</evidence>
<evidence type="ECO:0000313" key="3">
    <source>
        <dbReference type="EMBL" id="CAL4766411.1"/>
    </source>
</evidence>
<evidence type="ECO:0000256" key="1">
    <source>
        <dbReference type="SAM" id="MobiDB-lite"/>
    </source>
</evidence>
<gene>
    <name evidence="2" type="ORF">C1SCF055_LOCUS7076</name>
</gene>
<comment type="caution">
    <text evidence="2">The sequence shown here is derived from an EMBL/GenBank/DDBJ whole genome shotgun (WGS) entry which is preliminary data.</text>
</comment>
<dbReference type="AlphaFoldDB" id="A0A9P1FJ66"/>
<dbReference type="OrthoDB" id="442290at2759"/>
<accession>A0A9P1FJ66</accession>
<keyword evidence="4" id="KW-1185">Reference proteome</keyword>
<organism evidence="2">
    <name type="scientific">Cladocopium goreaui</name>
    <dbReference type="NCBI Taxonomy" id="2562237"/>
    <lineage>
        <taxon>Eukaryota</taxon>
        <taxon>Sar</taxon>
        <taxon>Alveolata</taxon>
        <taxon>Dinophyceae</taxon>
        <taxon>Suessiales</taxon>
        <taxon>Symbiodiniaceae</taxon>
        <taxon>Cladocopium</taxon>
    </lineage>
</organism>
<dbReference type="InterPro" id="IPR012677">
    <property type="entry name" value="Nucleotide-bd_a/b_plait_sf"/>
</dbReference>
<sequence length="700" mass="78992">MEGTNPTDGSEAFVTYGRGLLKIFNTGKNFGFISPVFKGEDHEGPPLPSSVDEGIWFFGNHSLPMRASLGVELTFEIWENSQGKAQARSVQVTSEPSAVVPVEQKQEVQHQVQHQHSKRNQNLHPNEPRVIYPSVYVSDVPVEWNEAAIRKLHRQLGLNPDIIMGLKFLPFTEVSLGLAGTKGEKQATPVTGSVILRYVNEEAANAAVERLKGHPIQTSSGVTKHLGAKHATPPKWVVQRKAQEDEAKKVTGHHIFDKSHGQKLKTSEGQSQKVSGIVHRVSMAGYGVIKSPEWGEILWRQFELPTNLRCLQFTDRAKFIGQVEHREEYRRLKDMVGKQVDAELYKLPDGQLRASHVRVSRPVLENVDDEGMPALEGQADEEPPSFPPVGMMPFGPGMPPFMDPSFAMMGMPPPWAMGSLAVSHKLHEKYKIFGIGLAAMMDIGKEEYGLMMDSEIGIYAMRAEASSDEACGADGTWSKLLNRIQAFERRKVWPGARVSPTLTTYDFGSFKKSGRDYDLHLLRENARYLVEKGRCQPEQPCQKVENQLKKVIWTWWTELPIVRLEVAKRMMVQLSRQSGPGPISWRAVTQNIFFPRFEHVVYQMWCMLYEGWDIQDVTNITLEAKWGSYLEVSSEALSKAQSGKIMALSKEEPPLILFHVDMLDLRYSAGGHDYKVLWEDLVLALLKLHNRTDYSEENIH</sequence>
<feature type="region of interest" description="Disordered" evidence="1">
    <location>
        <begin position="252"/>
        <end position="271"/>
    </location>
</feature>
<proteinExistence type="predicted"/>
<dbReference type="EMBL" id="CAMXCT030000458">
    <property type="protein sequence ID" value="CAL4766411.1"/>
    <property type="molecule type" value="Genomic_DNA"/>
</dbReference>
<name>A0A9P1FJ66_9DINO</name>